<comment type="caution">
    <text evidence="2">The sequence shown here is derived from an EMBL/GenBank/DDBJ whole genome shotgun (WGS) entry which is preliminary data.</text>
</comment>
<protein>
    <submittedName>
        <fullName evidence="2">Peptidase</fullName>
    </submittedName>
</protein>
<keyword evidence="1" id="KW-0472">Membrane</keyword>
<feature type="transmembrane region" description="Helical" evidence="1">
    <location>
        <begin position="347"/>
        <end position="367"/>
    </location>
</feature>
<sequence>MNRPAAIPRGRPGERVAPAGAVRRPLAFLLHSLFGLKLSLLLGFVCLTGTIATVSHEIEWVIQPEVRGVSDGRTDDYAAMWGLVRDRYPDAYIQSIGTYDRADTGYFARQADIVLADGTARRLYIDPSRMVVTGEGSGPSFHFVMRALHYYLLLPTDWPFYLVTSLGFVLILSLVTGLLTYKKFWRGFFRLPRWNRSTRTWSGDLHRLIGLWSLWFVAVIGLTSIWYFVERAAPSLETAEPEARSRHVLPTPAPARVSAWITAARSRFPGISITLVQMPYGESDPVVVQGQWRAWLVRERTNALFIDPATDQVVGARVAGELAAAERWVHTADPLHFGNFGGLVTKLIWMLFGLLLTALCATGVIIFTKRVAHAAQALR</sequence>
<dbReference type="RefSeq" id="WP_106516188.1">
    <property type="nucleotide sequence ID" value="NZ_PXYI01000016.1"/>
</dbReference>
<organism evidence="2 3">
    <name type="scientific">Allosphingosinicella deserti</name>
    <dbReference type="NCBI Taxonomy" id="2116704"/>
    <lineage>
        <taxon>Bacteria</taxon>
        <taxon>Pseudomonadati</taxon>
        <taxon>Pseudomonadota</taxon>
        <taxon>Alphaproteobacteria</taxon>
        <taxon>Sphingomonadales</taxon>
        <taxon>Sphingomonadaceae</taxon>
        <taxon>Allosphingosinicella</taxon>
    </lineage>
</organism>
<dbReference type="PANTHER" id="PTHR34219:SF8">
    <property type="entry name" value="PEPSY DOMAIN-CONTAINING PROTEIN"/>
    <property type="match status" value="1"/>
</dbReference>
<accession>A0A2P7QE53</accession>
<feature type="transmembrane region" description="Helical" evidence="1">
    <location>
        <begin position="208"/>
        <end position="229"/>
    </location>
</feature>
<dbReference type="Proteomes" id="UP000241167">
    <property type="component" value="Unassembled WGS sequence"/>
</dbReference>
<proteinExistence type="predicted"/>
<evidence type="ECO:0000313" key="2">
    <source>
        <dbReference type="EMBL" id="PSJ36257.1"/>
    </source>
</evidence>
<evidence type="ECO:0000313" key="3">
    <source>
        <dbReference type="Proteomes" id="UP000241167"/>
    </source>
</evidence>
<feature type="transmembrane region" description="Helical" evidence="1">
    <location>
        <begin position="158"/>
        <end position="181"/>
    </location>
</feature>
<dbReference type="InterPro" id="IPR005625">
    <property type="entry name" value="PepSY-ass_TM"/>
</dbReference>
<dbReference type="AlphaFoldDB" id="A0A2P7QE53"/>
<keyword evidence="1" id="KW-0812">Transmembrane</keyword>
<evidence type="ECO:0000256" key="1">
    <source>
        <dbReference type="SAM" id="Phobius"/>
    </source>
</evidence>
<keyword evidence="3" id="KW-1185">Reference proteome</keyword>
<gene>
    <name evidence="2" type="ORF">C7I55_27105</name>
</gene>
<keyword evidence="1" id="KW-1133">Transmembrane helix</keyword>
<feature type="transmembrane region" description="Helical" evidence="1">
    <location>
        <begin position="33"/>
        <end position="54"/>
    </location>
</feature>
<dbReference type="PANTHER" id="PTHR34219">
    <property type="entry name" value="IRON-REGULATED INNER MEMBRANE PROTEIN-RELATED"/>
    <property type="match status" value="1"/>
</dbReference>
<dbReference type="Pfam" id="PF03929">
    <property type="entry name" value="PepSY_TM"/>
    <property type="match status" value="1"/>
</dbReference>
<dbReference type="OrthoDB" id="6307929at2"/>
<reference evidence="2 3" key="1">
    <citation type="submission" date="2018-03" db="EMBL/GenBank/DDBJ databases">
        <title>The draft genome of Sphingosinicella sp. GL-C-18.</title>
        <authorList>
            <person name="Liu L."/>
            <person name="Li L."/>
            <person name="Liang L."/>
            <person name="Zhang X."/>
            <person name="Wang T."/>
        </authorList>
    </citation>
    <scope>NUCLEOTIDE SEQUENCE [LARGE SCALE GENOMIC DNA]</scope>
    <source>
        <strain evidence="2 3">GL-C-18</strain>
    </source>
</reference>
<name>A0A2P7QE53_9SPHN</name>
<dbReference type="EMBL" id="PXYI01000016">
    <property type="protein sequence ID" value="PSJ36257.1"/>
    <property type="molecule type" value="Genomic_DNA"/>
</dbReference>